<name>A0A1L8CGH7_9LACO</name>
<proteinExistence type="predicted"/>
<reference evidence="3 4" key="1">
    <citation type="journal article" date="2016" name="Syst. Appl. Microbiol.">
        <title>Genomic characterization of a fructophilic bee symbiont Lactobacillus kunkeei reveals its niche-specific adaptation.</title>
        <authorList>
            <person name="Maeno S."/>
            <person name="Tanizawa Y."/>
            <person name="Kanesaki Y."/>
            <person name="Kubota E."/>
            <person name="Kumar H."/>
            <person name="Dicks L."/>
            <person name="Salminen S."/>
            <person name="Nakagawa J."/>
            <person name="Arita M."/>
            <person name="Endo A."/>
        </authorList>
    </citation>
    <scope>NUCLEOTIDE SEQUENCE [LARGE SCALE GENOMIC DNA]</scope>
    <source>
        <strain evidence="3 4">FF30-6</strain>
    </source>
</reference>
<keyword evidence="2" id="KW-0812">Transmembrane</keyword>
<dbReference type="Proteomes" id="UP000186588">
    <property type="component" value="Unassembled WGS sequence"/>
</dbReference>
<feature type="transmembrane region" description="Helical" evidence="2">
    <location>
        <begin position="61"/>
        <end position="78"/>
    </location>
</feature>
<feature type="transmembrane region" description="Helical" evidence="2">
    <location>
        <begin position="98"/>
        <end position="119"/>
    </location>
</feature>
<organism evidence="3 4">
    <name type="scientific">Apilactobacillus kunkeei</name>
    <dbReference type="NCBI Taxonomy" id="148814"/>
    <lineage>
        <taxon>Bacteria</taxon>
        <taxon>Bacillati</taxon>
        <taxon>Bacillota</taxon>
        <taxon>Bacilli</taxon>
        <taxon>Lactobacillales</taxon>
        <taxon>Lactobacillaceae</taxon>
        <taxon>Apilactobacillus</taxon>
    </lineage>
</organism>
<evidence type="ECO:0000313" key="4">
    <source>
        <dbReference type="Proteomes" id="UP000186588"/>
    </source>
</evidence>
<keyword evidence="2" id="KW-1133">Transmembrane helix</keyword>
<dbReference type="RefSeq" id="WP_094750551.1">
    <property type="nucleotide sequence ID" value="NZ_BDDX01000003.1"/>
</dbReference>
<sequence>MLIIQFLFFILSMAISIFTISEYCKNQRSEKNVFKKHSLELLILSALTILIGVFSFVNNPFFMVVVVILYEIILSFSFKLFSKRDVKNVITYFLKKKILLIGGIILAFFVILSFCIAINNKNTYSSPYKISISKISGEDDNYVITGKSDAPNGSKIFILDSDLNDGSYNYASDGWGSWSVVKNHKFKTYIDTSHLETGEDGNVSPGKKYKFRGFALSKYDKDINDESSDDQFDDLTTGVTKFSITVDTKMSKYLNKENAIAEKDQEKAEAEVKVNSYKKDMKDDINDKLSDEISVNKVTVNGQFDTKPKSMMVSVYSSHFTENPDEDYIYIIDIIKVIKKYTPSDFDNIKVALYGKVGTPYETKFMPIQSYSLPGNVIKKVIPDNLTKDSLEEISTDHYYAKFSD</sequence>
<feature type="coiled-coil region" evidence="1">
    <location>
        <begin position="251"/>
        <end position="280"/>
    </location>
</feature>
<evidence type="ECO:0000313" key="3">
    <source>
        <dbReference type="EMBL" id="GAT90307.1"/>
    </source>
</evidence>
<gene>
    <name evidence="3" type="ORF">FF306_00405</name>
</gene>
<comment type="caution">
    <text evidence="3">The sequence shown here is derived from an EMBL/GenBank/DDBJ whole genome shotgun (WGS) entry which is preliminary data.</text>
</comment>
<protein>
    <submittedName>
        <fullName evidence="3">Uncharacterized protein</fullName>
    </submittedName>
</protein>
<dbReference type="EMBL" id="BDDX01000003">
    <property type="protein sequence ID" value="GAT90307.1"/>
    <property type="molecule type" value="Genomic_DNA"/>
</dbReference>
<keyword evidence="2" id="KW-0472">Membrane</keyword>
<dbReference type="AlphaFoldDB" id="A0A1L8CGH7"/>
<feature type="transmembrane region" description="Helical" evidence="2">
    <location>
        <begin position="6"/>
        <end position="25"/>
    </location>
</feature>
<feature type="transmembrane region" description="Helical" evidence="2">
    <location>
        <begin position="37"/>
        <end position="55"/>
    </location>
</feature>
<accession>A0A1L8CGH7</accession>
<keyword evidence="1" id="KW-0175">Coiled coil</keyword>
<evidence type="ECO:0000256" key="2">
    <source>
        <dbReference type="SAM" id="Phobius"/>
    </source>
</evidence>
<evidence type="ECO:0000256" key="1">
    <source>
        <dbReference type="SAM" id="Coils"/>
    </source>
</evidence>